<organism evidence="1 2">
    <name type="scientific">Pseudocalidococcus azoricus BACA0444</name>
    <dbReference type="NCBI Taxonomy" id="2918990"/>
    <lineage>
        <taxon>Bacteria</taxon>
        <taxon>Bacillati</taxon>
        <taxon>Cyanobacteriota</taxon>
        <taxon>Cyanophyceae</taxon>
        <taxon>Acaryochloridales</taxon>
        <taxon>Thermosynechococcaceae</taxon>
        <taxon>Pseudocalidococcus</taxon>
        <taxon>Pseudocalidococcus azoricus</taxon>
    </lineage>
</organism>
<sequence length="59" mass="6638">MSKVTIEHHRGLLRLRWHHSGKRHTLSLGVRDDAIGRGIVQIKASEIERDIAAGRSVES</sequence>
<dbReference type="AlphaFoldDB" id="A0AAE4FRB9"/>
<dbReference type="EMBL" id="JAVMIP010000003">
    <property type="protein sequence ID" value="MDS3860092.1"/>
    <property type="molecule type" value="Genomic_DNA"/>
</dbReference>
<comment type="caution">
    <text evidence="1">The sequence shown here is derived from an EMBL/GenBank/DDBJ whole genome shotgun (WGS) entry which is preliminary data.</text>
</comment>
<accession>A0AAE4FRB9</accession>
<keyword evidence="2" id="KW-1185">Reference proteome</keyword>
<evidence type="ECO:0000313" key="1">
    <source>
        <dbReference type="EMBL" id="MDS3860092.1"/>
    </source>
</evidence>
<evidence type="ECO:0000313" key="2">
    <source>
        <dbReference type="Proteomes" id="UP001268256"/>
    </source>
</evidence>
<proteinExistence type="predicted"/>
<dbReference type="RefSeq" id="WP_322877380.1">
    <property type="nucleotide sequence ID" value="NZ_JAVMIP010000003.1"/>
</dbReference>
<gene>
    <name evidence="1" type="ORF">RIF25_04645</name>
</gene>
<name>A0AAE4FRB9_9CYAN</name>
<reference evidence="2" key="1">
    <citation type="submission" date="2023-07" db="EMBL/GenBank/DDBJ databases">
        <authorList>
            <person name="Luz R."/>
            <person name="Cordeiro R."/>
            <person name="Fonseca A."/>
            <person name="Goncalves V."/>
        </authorList>
    </citation>
    <scope>NUCLEOTIDE SEQUENCE [LARGE SCALE GENOMIC DNA]</scope>
    <source>
        <strain evidence="2">BACA0444</strain>
    </source>
</reference>
<protein>
    <recommendedName>
        <fullName evidence="3">Integrase</fullName>
    </recommendedName>
</protein>
<dbReference type="Proteomes" id="UP001268256">
    <property type="component" value="Unassembled WGS sequence"/>
</dbReference>
<evidence type="ECO:0008006" key="3">
    <source>
        <dbReference type="Google" id="ProtNLM"/>
    </source>
</evidence>